<keyword evidence="4" id="KW-0132">Cell division</keyword>
<keyword evidence="4" id="KW-0131">Cell cycle</keyword>
<evidence type="ECO:0000256" key="3">
    <source>
        <dbReference type="SAM" id="MobiDB-lite"/>
    </source>
</evidence>
<dbReference type="OrthoDB" id="9774491at2"/>
<dbReference type="GO" id="GO:0005524">
    <property type="term" value="F:ATP binding"/>
    <property type="evidence" value="ECO:0007669"/>
    <property type="project" value="UniProtKB-KW"/>
</dbReference>
<gene>
    <name evidence="4" type="ORF">FRZ44_48740</name>
</gene>
<dbReference type="GO" id="GO:0005737">
    <property type="term" value="C:cytoplasm"/>
    <property type="evidence" value="ECO:0007669"/>
    <property type="project" value="TreeGrafter"/>
</dbReference>
<sequence length="390" mass="43366">MTAEAGSAGHPEAVPDLGGGSGQGPLARYRALVGSGAIAADPSQAMAAEKLQLLYHALLNYRPGGGSRSWRERLGLVRHAQEPAPQGLYIFGPVGRGKSMLMDLFFETAPIAAKRRVHFHEFMLEMHQSMHEWRQTNEGDPIPALATRVAESSWLLCFDEFQVTNIADAMLLGRLFEALFQKGVVVVATSNTAPSDLYRGGLQRERFLPFIALIAEQLDLFELDGPTDYRLLRMKGRPLYFFPLGAAASAQLEEIWTVLTDGAKGEPAVFTVQGRQFEIMRAAKGTAFMTFDALCGRPLGAADYLTLATHFHTLLLDGVPRFTPERRNEGKRFITLVDELYEHRSLLAMTAEAPIESLAASDDIEFEYRRTHSRLVEMQSDGYRERHHLT</sequence>
<dbReference type="Proteomes" id="UP000326202">
    <property type="component" value="Chromosome"/>
</dbReference>
<dbReference type="Gene3D" id="3.40.50.300">
    <property type="entry name" value="P-loop containing nucleotide triphosphate hydrolases"/>
    <property type="match status" value="1"/>
</dbReference>
<reference evidence="4 5" key="1">
    <citation type="submission" date="2019-08" db="EMBL/GenBank/DDBJ databases">
        <title>Hyperibacter terrae gen. nov., sp. nov. and Hyperibacter viscosus sp. nov., two new members in the family Rhodospirillaceae isolated from the rhizosphere of Hypericum perforatum.</title>
        <authorList>
            <person name="Noviana Z."/>
        </authorList>
    </citation>
    <scope>NUCLEOTIDE SEQUENCE [LARGE SCALE GENOMIC DNA]</scope>
    <source>
        <strain evidence="4 5">R5913</strain>
    </source>
</reference>
<dbReference type="KEGG" id="htq:FRZ44_48740"/>
<dbReference type="EMBL" id="CP042906">
    <property type="protein sequence ID" value="QEX19559.1"/>
    <property type="molecule type" value="Genomic_DNA"/>
</dbReference>
<keyword evidence="2" id="KW-0067">ATP-binding</keyword>
<evidence type="ECO:0000313" key="5">
    <source>
        <dbReference type="Proteomes" id="UP000326202"/>
    </source>
</evidence>
<evidence type="ECO:0000256" key="2">
    <source>
        <dbReference type="ARBA" id="ARBA00022840"/>
    </source>
</evidence>
<dbReference type="RefSeq" id="WP_151179617.1">
    <property type="nucleotide sequence ID" value="NZ_CP042906.1"/>
</dbReference>
<organism evidence="4 5">
    <name type="scientific">Hypericibacter terrae</name>
    <dbReference type="NCBI Taxonomy" id="2602015"/>
    <lineage>
        <taxon>Bacteria</taxon>
        <taxon>Pseudomonadati</taxon>
        <taxon>Pseudomonadota</taxon>
        <taxon>Alphaproteobacteria</taxon>
        <taxon>Rhodospirillales</taxon>
        <taxon>Dongiaceae</taxon>
        <taxon>Hypericibacter</taxon>
    </lineage>
</organism>
<dbReference type="Pfam" id="PF03969">
    <property type="entry name" value="AFG1_ATPase"/>
    <property type="match status" value="1"/>
</dbReference>
<keyword evidence="1" id="KW-0547">Nucleotide-binding</keyword>
<dbReference type="AlphaFoldDB" id="A0A5J6MQC9"/>
<protein>
    <submittedName>
        <fullName evidence="4">Cell division protein ZapE</fullName>
    </submittedName>
</protein>
<evidence type="ECO:0000313" key="4">
    <source>
        <dbReference type="EMBL" id="QEX19559.1"/>
    </source>
</evidence>
<dbReference type="GO" id="GO:0016887">
    <property type="term" value="F:ATP hydrolysis activity"/>
    <property type="evidence" value="ECO:0007669"/>
    <property type="project" value="InterPro"/>
</dbReference>
<dbReference type="GO" id="GO:0051301">
    <property type="term" value="P:cell division"/>
    <property type="evidence" value="ECO:0007669"/>
    <property type="project" value="UniProtKB-KW"/>
</dbReference>
<dbReference type="InterPro" id="IPR005654">
    <property type="entry name" value="ATPase_AFG1-like"/>
</dbReference>
<name>A0A5J6MQC9_9PROT</name>
<feature type="region of interest" description="Disordered" evidence="3">
    <location>
        <begin position="1"/>
        <end position="21"/>
    </location>
</feature>
<dbReference type="PANTHER" id="PTHR12169:SF6">
    <property type="entry name" value="AFG1-LIKE ATPASE"/>
    <property type="match status" value="1"/>
</dbReference>
<dbReference type="NCBIfam" id="NF040713">
    <property type="entry name" value="ZapE"/>
    <property type="match status" value="1"/>
</dbReference>
<dbReference type="InterPro" id="IPR027417">
    <property type="entry name" value="P-loop_NTPase"/>
</dbReference>
<dbReference type="SUPFAM" id="SSF52540">
    <property type="entry name" value="P-loop containing nucleoside triphosphate hydrolases"/>
    <property type="match status" value="1"/>
</dbReference>
<evidence type="ECO:0000256" key="1">
    <source>
        <dbReference type="ARBA" id="ARBA00022741"/>
    </source>
</evidence>
<proteinExistence type="predicted"/>
<accession>A0A5J6MQC9</accession>
<keyword evidence="5" id="KW-1185">Reference proteome</keyword>
<dbReference type="PANTHER" id="PTHR12169">
    <property type="entry name" value="ATPASE N2B"/>
    <property type="match status" value="1"/>
</dbReference>